<dbReference type="RefSeq" id="WP_315376041.1">
    <property type="nucleotide sequence ID" value="NZ_CAXSMM010000013.1"/>
</dbReference>
<comment type="caution">
    <text evidence="2">The sequence shown here is derived from an EMBL/GenBank/DDBJ whole genome shotgun (WGS) entry which is preliminary data.</text>
</comment>
<protein>
    <submittedName>
        <fullName evidence="2">Helix-turn-helix domain-containing protein</fullName>
    </submittedName>
</protein>
<dbReference type="InterPro" id="IPR010982">
    <property type="entry name" value="Lambda_DNA-bd_dom_sf"/>
</dbReference>
<dbReference type="InterPro" id="IPR040799">
    <property type="entry name" value="ComR_TPR"/>
</dbReference>
<dbReference type="Pfam" id="PF01381">
    <property type="entry name" value="HTH_3"/>
    <property type="match status" value="1"/>
</dbReference>
<feature type="domain" description="HTH cro/C1-type" evidence="1">
    <location>
        <begin position="12"/>
        <end position="67"/>
    </location>
</feature>
<organism evidence="2 3">
    <name type="scientific">Streptococcus parasanguinis</name>
    <dbReference type="NCBI Taxonomy" id="1318"/>
    <lineage>
        <taxon>Bacteria</taxon>
        <taxon>Bacillati</taxon>
        <taxon>Bacillota</taxon>
        <taxon>Bacilli</taxon>
        <taxon>Lactobacillales</taxon>
        <taxon>Streptococcaceae</taxon>
        <taxon>Streptococcus</taxon>
    </lineage>
</organism>
<proteinExistence type="predicted"/>
<evidence type="ECO:0000313" key="3">
    <source>
        <dbReference type="Proteomes" id="UP000761167"/>
    </source>
</evidence>
<gene>
    <name evidence="2" type="ORF">KH363_05130</name>
</gene>
<dbReference type="PROSITE" id="PS50943">
    <property type="entry name" value="HTH_CROC1"/>
    <property type="match status" value="1"/>
</dbReference>
<dbReference type="EMBL" id="JAGZZN010000027">
    <property type="protein sequence ID" value="MBS6536916.1"/>
    <property type="molecule type" value="Genomic_DNA"/>
</dbReference>
<evidence type="ECO:0000259" key="1">
    <source>
        <dbReference type="PROSITE" id="PS50943"/>
    </source>
</evidence>
<dbReference type="InterPro" id="IPR011990">
    <property type="entry name" value="TPR-like_helical_dom_sf"/>
</dbReference>
<dbReference type="Pfam" id="PF18710">
    <property type="entry name" value="ComR_TPR"/>
    <property type="match status" value="1"/>
</dbReference>
<dbReference type="CDD" id="cd00093">
    <property type="entry name" value="HTH_XRE"/>
    <property type="match status" value="1"/>
</dbReference>
<dbReference type="AlphaFoldDB" id="A0A943STN8"/>
<dbReference type="InterPro" id="IPR001387">
    <property type="entry name" value="Cro/C1-type_HTH"/>
</dbReference>
<dbReference type="GO" id="GO:0003677">
    <property type="term" value="F:DNA binding"/>
    <property type="evidence" value="ECO:0007669"/>
    <property type="project" value="InterPro"/>
</dbReference>
<dbReference type="SUPFAM" id="SSF47413">
    <property type="entry name" value="lambda repressor-like DNA-binding domains"/>
    <property type="match status" value="1"/>
</dbReference>
<sequence>MVEDLRKFATLVKKYRKQKGMTKEELCQDESELTVRQLTRIESGLSRPTLTKINFLAERLDMNLFSLMPDYTELPKEYLDLKYQLLRNTTYSDKRKIYEEEKRFEIIYENYYEDLPEEEQLIVDILTTISDVNESELIELGNHLLEDYLDQLKKKNTYTLNDLLLIKLLLIIMIHDDDIYCNPGWQLLPQIVQRLLVDDGELLIYQQFVLRDTLFLALGLFFRLGDYKKVREILDRLIQIMELTQDYQKKSLIDMFEWKYYLSYKNDKKEAKEYYESAIHFAEMIKEDMLLKKLKQEWQQDIK</sequence>
<dbReference type="Proteomes" id="UP000761167">
    <property type="component" value="Unassembled WGS sequence"/>
</dbReference>
<reference evidence="2" key="1">
    <citation type="submission" date="2021-02" db="EMBL/GenBank/DDBJ databases">
        <title>Infant gut strain persistence is associated with maternal origin, phylogeny, and functional potential including surface adhesion and iron acquisition.</title>
        <authorList>
            <person name="Lou Y.C."/>
        </authorList>
    </citation>
    <scope>NUCLEOTIDE SEQUENCE</scope>
    <source>
        <strain evidence="2">L3_060_000G1_dasL3_060_000G1_metabat.metabat.86_ sub</strain>
    </source>
</reference>
<dbReference type="Gene3D" id="1.25.40.10">
    <property type="entry name" value="Tetratricopeptide repeat domain"/>
    <property type="match status" value="1"/>
</dbReference>
<accession>A0A943STN8</accession>
<evidence type="ECO:0000313" key="2">
    <source>
        <dbReference type="EMBL" id="MBS6536916.1"/>
    </source>
</evidence>
<name>A0A943STN8_STRPA</name>